<dbReference type="PROSITE" id="PS51724">
    <property type="entry name" value="SPOR"/>
    <property type="match status" value="1"/>
</dbReference>
<dbReference type="SMART" id="SM00646">
    <property type="entry name" value="Ami_3"/>
    <property type="match status" value="1"/>
</dbReference>
<feature type="domain" description="SPOR" evidence="3">
    <location>
        <begin position="222"/>
        <end position="263"/>
    </location>
</feature>
<dbReference type="InterPro" id="IPR036680">
    <property type="entry name" value="SPOR-like_sf"/>
</dbReference>
<protein>
    <submittedName>
        <fullName evidence="4">N-acetylmuramoyl-L-alanine amidase</fullName>
        <ecNumber evidence="4">3.5.1.28</ecNumber>
    </submittedName>
</protein>
<sequence length="263" mass="29658">MKIAIDAGHGPHTAGKRCPDGSLREFFFNHATATYLGEALLQYEGVEILYPYQPNTDTPLRSRTDRANDWGADVYISIHANAYGAGQWNEVNGIETFVYKSKPKEAWQLSERIQHELVQATGRKNRGVKTADFHVLRETAMTAVLIECEFMTHRQSCERLKSDAYRRTCASAIAKAVTDYYQLQNKAQTDANDHPQLKSREGSIAHPSANEKRPQPDQVEETAPLSLYKVQVGAYTNPKHAEQMKQALERLGFQGYIVKEEQG</sequence>
<feature type="region of interest" description="Disordered" evidence="2">
    <location>
        <begin position="188"/>
        <end position="224"/>
    </location>
</feature>
<evidence type="ECO:0000313" key="5">
    <source>
        <dbReference type="Proteomes" id="UP001597497"/>
    </source>
</evidence>
<dbReference type="SUPFAM" id="SSF53187">
    <property type="entry name" value="Zn-dependent exopeptidases"/>
    <property type="match status" value="1"/>
</dbReference>
<keyword evidence="5" id="KW-1185">Reference proteome</keyword>
<dbReference type="PANTHER" id="PTHR30404">
    <property type="entry name" value="N-ACETYLMURAMOYL-L-ALANINE AMIDASE"/>
    <property type="match status" value="1"/>
</dbReference>
<accession>A0ABW5R806</accession>
<dbReference type="SUPFAM" id="SSF110997">
    <property type="entry name" value="Sporulation related repeat"/>
    <property type="match status" value="1"/>
</dbReference>
<keyword evidence="1 4" id="KW-0378">Hydrolase</keyword>
<dbReference type="EMBL" id="JBHUMM010000007">
    <property type="protein sequence ID" value="MFD2671023.1"/>
    <property type="molecule type" value="Genomic_DNA"/>
</dbReference>
<dbReference type="InterPro" id="IPR007730">
    <property type="entry name" value="SPOR-like_dom"/>
</dbReference>
<dbReference type="EC" id="3.5.1.28" evidence="4"/>
<reference evidence="5" key="1">
    <citation type="journal article" date="2019" name="Int. J. Syst. Evol. Microbiol.">
        <title>The Global Catalogue of Microorganisms (GCM) 10K type strain sequencing project: providing services to taxonomists for standard genome sequencing and annotation.</title>
        <authorList>
            <consortium name="The Broad Institute Genomics Platform"/>
            <consortium name="The Broad Institute Genome Sequencing Center for Infectious Disease"/>
            <person name="Wu L."/>
            <person name="Ma J."/>
        </authorList>
    </citation>
    <scope>NUCLEOTIDE SEQUENCE [LARGE SCALE GENOMIC DNA]</scope>
    <source>
        <strain evidence="5">KCTC 33676</strain>
    </source>
</reference>
<organism evidence="4 5">
    <name type="scientific">Marinicrinis sediminis</name>
    <dbReference type="NCBI Taxonomy" id="1652465"/>
    <lineage>
        <taxon>Bacteria</taxon>
        <taxon>Bacillati</taxon>
        <taxon>Bacillota</taxon>
        <taxon>Bacilli</taxon>
        <taxon>Bacillales</taxon>
        <taxon>Paenibacillaceae</taxon>
    </lineage>
</organism>
<dbReference type="InterPro" id="IPR002508">
    <property type="entry name" value="MurNAc-LAA_cat"/>
</dbReference>
<evidence type="ECO:0000259" key="3">
    <source>
        <dbReference type="PROSITE" id="PS51724"/>
    </source>
</evidence>
<dbReference type="RefSeq" id="WP_379928440.1">
    <property type="nucleotide sequence ID" value="NZ_JBHUMM010000007.1"/>
</dbReference>
<dbReference type="Pfam" id="PF01520">
    <property type="entry name" value="Amidase_3"/>
    <property type="match status" value="1"/>
</dbReference>
<dbReference type="CDD" id="cd02696">
    <property type="entry name" value="MurNAc-LAA"/>
    <property type="match status" value="1"/>
</dbReference>
<evidence type="ECO:0000256" key="2">
    <source>
        <dbReference type="SAM" id="MobiDB-lite"/>
    </source>
</evidence>
<evidence type="ECO:0000256" key="1">
    <source>
        <dbReference type="ARBA" id="ARBA00022801"/>
    </source>
</evidence>
<proteinExistence type="predicted"/>
<dbReference type="Gene3D" id="3.30.70.1070">
    <property type="entry name" value="Sporulation related repeat"/>
    <property type="match status" value="1"/>
</dbReference>
<name>A0ABW5R806_9BACL</name>
<dbReference type="Proteomes" id="UP001597497">
    <property type="component" value="Unassembled WGS sequence"/>
</dbReference>
<gene>
    <name evidence="4" type="ORF">ACFSUC_05300</name>
</gene>
<dbReference type="GO" id="GO:0008745">
    <property type="term" value="F:N-acetylmuramoyl-L-alanine amidase activity"/>
    <property type="evidence" value="ECO:0007669"/>
    <property type="project" value="UniProtKB-EC"/>
</dbReference>
<dbReference type="Gene3D" id="3.40.630.40">
    <property type="entry name" value="Zn-dependent exopeptidases"/>
    <property type="match status" value="1"/>
</dbReference>
<comment type="caution">
    <text evidence="4">The sequence shown here is derived from an EMBL/GenBank/DDBJ whole genome shotgun (WGS) entry which is preliminary data.</text>
</comment>
<dbReference type="PANTHER" id="PTHR30404:SF0">
    <property type="entry name" value="N-ACETYLMURAMOYL-L-ALANINE AMIDASE AMIC"/>
    <property type="match status" value="1"/>
</dbReference>
<evidence type="ECO:0000313" key="4">
    <source>
        <dbReference type="EMBL" id="MFD2671023.1"/>
    </source>
</evidence>
<feature type="compositionally biased region" description="Basic and acidic residues" evidence="2">
    <location>
        <begin position="191"/>
        <end position="215"/>
    </location>
</feature>
<dbReference type="InterPro" id="IPR050695">
    <property type="entry name" value="N-acetylmuramoyl_amidase_3"/>
</dbReference>